<keyword evidence="3" id="KW-1133">Transmembrane helix</keyword>
<keyword evidence="1 4" id="KW-0378">Hydrolase</keyword>
<sequence length="322" mass="34763">MTLTVDPKQHDEAQSSVAARGSKWRPSMLSWVIAFVTLIGVIVALYPNTAQWLSAYSQSQLVKAYSTQVEEVTPDASSQMVEAFRYNEALTAGVDLLAGATVPTGTGTSNADYDYNTTLTANEEGLMARIRFPVANVDLPIYHGTSDSILLKGAGHLEGSHLPVGGDGTRSVITAHRGLAEATMFSNLDRVAEGDRFTIETFGEVLTYEIRETRVIAPEDTDSLRAEPERDLVTLVTCTPLGINTHRILVTGERVTPTPPGDLRSLGQESVLPGFPWWMLVAGAALLLVAGFVWRAGYVDTQNQRQAISVPKVDVGVTSENS</sequence>
<dbReference type="SUPFAM" id="SSF63817">
    <property type="entry name" value="Sortase"/>
    <property type="match status" value="1"/>
</dbReference>
<proteinExistence type="predicted"/>
<feature type="transmembrane region" description="Helical" evidence="3">
    <location>
        <begin position="275"/>
        <end position="296"/>
    </location>
</feature>
<dbReference type="Pfam" id="PF04203">
    <property type="entry name" value="Sortase"/>
    <property type="match status" value="1"/>
</dbReference>
<reference evidence="4" key="1">
    <citation type="submission" date="2021-02" db="EMBL/GenBank/DDBJ databases">
        <title>Sequencing the genomes of 1000 actinobacteria strains.</title>
        <authorList>
            <person name="Klenk H.-P."/>
        </authorList>
    </citation>
    <scope>NUCLEOTIDE SEQUENCE</scope>
    <source>
        <strain evidence="4">DSM 22850</strain>
    </source>
</reference>
<evidence type="ECO:0000256" key="3">
    <source>
        <dbReference type="SAM" id="Phobius"/>
    </source>
</evidence>
<gene>
    <name evidence="4" type="ORF">JOF28_000267</name>
</gene>
<keyword evidence="3" id="KW-0472">Membrane</keyword>
<protein>
    <submittedName>
        <fullName evidence="4">Sortase A</fullName>
        <ecNumber evidence="4">3.4.22.70</ecNumber>
    </submittedName>
</protein>
<evidence type="ECO:0000256" key="2">
    <source>
        <dbReference type="PIRSR" id="PIRSR605754-1"/>
    </source>
</evidence>
<evidence type="ECO:0000256" key="1">
    <source>
        <dbReference type="ARBA" id="ARBA00022801"/>
    </source>
</evidence>
<organism evidence="4 5">
    <name type="scientific">Leucobacter exalbidus</name>
    <dbReference type="NCBI Taxonomy" id="662960"/>
    <lineage>
        <taxon>Bacteria</taxon>
        <taxon>Bacillati</taxon>
        <taxon>Actinomycetota</taxon>
        <taxon>Actinomycetes</taxon>
        <taxon>Micrococcales</taxon>
        <taxon>Microbacteriaceae</taxon>
        <taxon>Leucobacter</taxon>
    </lineage>
</organism>
<dbReference type="AlphaFoldDB" id="A0A940SZL8"/>
<dbReference type="Proteomes" id="UP000675163">
    <property type="component" value="Unassembled WGS sequence"/>
</dbReference>
<dbReference type="NCBIfam" id="NF033745">
    <property type="entry name" value="class_C_sortase"/>
    <property type="match status" value="1"/>
</dbReference>
<name>A0A940SZL8_9MICO</name>
<accession>A0A940SZL8</accession>
<dbReference type="InterPro" id="IPR023365">
    <property type="entry name" value="Sortase_dom-sf"/>
</dbReference>
<keyword evidence="3" id="KW-0812">Transmembrane</keyword>
<dbReference type="Gene3D" id="2.40.260.10">
    <property type="entry name" value="Sortase"/>
    <property type="match status" value="1"/>
</dbReference>
<dbReference type="CDD" id="cd05827">
    <property type="entry name" value="Sortase_C"/>
    <property type="match status" value="1"/>
</dbReference>
<dbReference type="EMBL" id="JAFIDA010000001">
    <property type="protein sequence ID" value="MBP1325035.1"/>
    <property type="molecule type" value="Genomic_DNA"/>
</dbReference>
<dbReference type="RefSeq" id="WP_209704124.1">
    <property type="nucleotide sequence ID" value="NZ_JAFIDA010000001.1"/>
</dbReference>
<feature type="active site" description="Acyl-thioester intermediate" evidence="2">
    <location>
        <position position="238"/>
    </location>
</feature>
<dbReference type="InterPro" id="IPR005754">
    <property type="entry name" value="Sortase"/>
</dbReference>
<dbReference type="EC" id="3.4.22.70" evidence="4"/>
<dbReference type="NCBIfam" id="TIGR01076">
    <property type="entry name" value="sortase_fam"/>
    <property type="match status" value="1"/>
</dbReference>
<feature type="transmembrane region" description="Helical" evidence="3">
    <location>
        <begin position="28"/>
        <end position="46"/>
    </location>
</feature>
<dbReference type="GO" id="GO:0016787">
    <property type="term" value="F:hydrolase activity"/>
    <property type="evidence" value="ECO:0007669"/>
    <property type="project" value="UniProtKB-KW"/>
</dbReference>
<dbReference type="InterPro" id="IPR042002">
    <property type="entry name" value="Sortase_C"/>
</dbReference>
<feature type="active site" description="Proton donor/acceptor" evidence="2">
    <location>
        <position position="176"/>
    </location>
</feature>
<keyword evidence="5" id="KW-1185">Reference proteome</keyword>
<comment type="caution">
    <text evidence="4">The sequence shown here is derived from an EMBL/GenBank/DDBJ whole genome shotgun (WGS) entry which is preliminary data.</text>
</comment>
<evidence type="ECO:0000313" key="4">
    <source>
        <dbReference type="EMBL" id="MBP1325035.1"/>
    </source>
</evidence>
<evidence type="ECO:0000313" key="5">
    <source>
        <dbReference type="Proteomes" id="UP000675163"/>
    </source>
</evidence>